<protein>
    <submittedName>
        <fullName evidence="2">Uncharacterized protein</fullName>
    </submittedName>
</protein>
<comment type="caution">
    <text evidence="2">The sequence shown here is derived from an EMBL/GenBank/DDBJ whole genome shotgun (WGS) entry which is preliminary data.</text>
</comment>
<gene>
    <name evidence="2" type="ORF">K7X08_016090</name>
</gene>
<evidence type="ECO:0000256" key="1">
    <source>
        <dbReference type="SAM" id="MobiDB-lite"/>
    </source>
</evidence>
<reference evidence="3" key="1">
    <citation type="journal article" date="2023" name="Proc. Natl. Acad. Sci. U.S.A.">
        <title>Genomic and structural basis for evolution of tropane alkaloid biosynthesis.</title>
        <authorList>
            <person name="Wanga Y.-J."/>
            <person name="Taina T."/>
            <person name="Yua J.-Y."/>
            <person name="Lia J."/>
            <person name="Xua B."/>
            <person name="Chenc J."/>
            <person name="D'Auriad J.C."/>
            <person name="Huanga J.-P."/>
            <person name="Huanga S.-X."/>
        </authorList>
    </citation>
    <scope>NUCLEOTIDE SEQUENCE [LARGE SCALE GENOMIC DNA]</scope>
    <source>
        <strain evidence="3">cv. KIB-2019</strain>
    </source>
</reference>
<dbReference type="Proteomes" id="UP001152561">
    <property type="component" value="Unassembled WGS sequence"/>
</dbReference>
<feature type="compositionally biased region" description="Basic and acidic residues" evidence="1">
    <location>
        <begin position="36"/>
        <end position="45"/>
    </location>
</feature>
<feature type="region of interest" description="Disordered" evidence="1">
    <location>
        <begin position="81"/>
        <end position="109"/>
    </location>
</feature>
<name>A0A9Q1LEF7_9SOLA</name>
<evidence type="ECO:0000313" key="3">
    <source>
        <dbReference type="Proteomes" id="UP001152561"/>
    </source>
</evidence>
<organism evidence="2 3">
    <name type="scientific">Anisodus acutangulus</name>
    <dbReference type="NCBI Taxonomy" id="402998"/>
    <lineage>
        <taxon>Eukaryota</taxon>
        <taxon>Viridiplantae</taxon>
        <taxon>Streptophyta</taxon>
        <taxon>Embryophyta</taxon>
        <taxon>Tracheophyta</taxon>
        <taxon>Spermatophyta</taxon>
        <taxon>Magnoliopsida</taxon>
        <taxon>eudicotyledons</taxon>
        <taxon>Gunneridae</taxon>
        <taxon>Pentapetalae</taxon>
        <taxon>asterids</taxon>
        <taxon>lamiids</taxon>
        <taxon>Solanales</taxon>
        <taxon>Solanaceae</taxon>
        <taxon>Solanoideae</taxon>
        <taxon>Hyoscyameae</taxon>
        <taxon>Anisodus</taxon>
    </lineage>
</organism>
<feature type="region of interest" description="Disordered" evidence="1">
    <location>
        <begin position="31"/>
        <end position="57"/>
    </location>
</feature>
<proteinExistence type="predicted"/>
<dbReference type="EMBL" id="JAJAGQ010000020">
    <property type="protein sequence ID" value="KAJ8533201.1"/>
    <property type="molecule type" value="Genomic_DNA"/>
</dbReference>
<accession>A0A9Q1LEF7</accession>
<keyword evidence="3" id="KW-1185">Reference proteome</keyword>
<sequence length="109" mass="12140">MDKNHGKFIDGKPINENVAEDVVQKQNKFDALTEGNESHNNKNDKVVGVPKNSSKDVTNKKAFEAISNVVVNGEINKEQASTKEIRDNADMGSNKDIHMNTVEQVHKDH</sequence>
<evidence type="ECO:0000313" key="2">
    <source>
        <dbReference type="EMBL" id="KAJ8533201.1"/>
    </source>
</evidence>
<dbReference type="AlphaFoldDB" id="A0A9Q1LEF7"/>